<keyword evidence="8" id="KW-0547">Nucleotide-binding</keyword>
<feature type="compositionally biased region" description="Low complexity" evidence="21">
    <location>
        <begin position="192"/>
        <end position="208"/>
    </location>
</feature>
<name>A0A916WS60_9SPHN</name>
<reference evidence="23" key="1">
    <citation type="journal article" date="2014" name="Int. J. Syst. Evol. Microbiol.">
        <title>Complete genome sequence of Corynebacterium casei LMG S-19264T (=DSM 44701T), isolated from a smear-ripened cheese.</title>
        <authorList>
            <consortium name="US DOE Joint Genome Institute (JGI-PGF)"/>
            <person name="Walter F."/>
            <person name="Albersmeier A."/>
            <person name="Kalinowski J."/>
            <person name="Ruckert C."/>
        </authorList>
    </citation>
    <scope>NUCLEOTIDE SEQUENCE</scope>
    <source>
        <strain evidence="23">CGMCC 1.15330</strain>
    </source>
</reference>
<keyword evidence="16" id="KW-0234">DNA repair</keyword>
<dbReference type="InterPro" id="IPR014146">
    <property type="entry name" value="LigD_ligase_dom"/>
</dbReference>
<feature type="compositionally biased region" description="Low complexity" evidence="21">
    <location>
        <begin position="224"/>
        <end position="236"/>
    </location>
</feature>
<accession>A0A916WS60</accession>
<dbReference type="Gene3D" id="2.40.50.140">
    <property type="entry name" value="Nucleic acid-binding proteins"/>
    <property type="match status" value="1"/>
</dbReference>
<evidence type="ECO:0000256" key="14">
    <source>
        <dbReference type="ARBA" id="ARBA00023125"/>
    </source>
</evidence>
<dbReference type="GO" id="GO:0006281">
    <property type="term" value="P:DNA repair"/>
    <property type="evidence" value="ECO:0007669"/>
    <property type="project" value="UniProtKB-KW"/>
</dbReference>
<keyword evidence="18" id="KW-0511">Multifunctional enzyme</keyword>
<dbReference type="InterPro" id="IPR014143">
    <property type="entry name" value="NHEJ_ligase_prk"/>
</dbReference>
<dbReference type="PANTHER" id="PTHR42705:SF2">
    <property type="entry name" value="BIFUNCTIONAL NON-HOMOLOGOUS END JOINING PROTEIN LIGD"/>
    <property type="match status" value="1"/>
</dbReference>
<dbReference type="Pfam" id="PF04679">
    <property type="entry name" value="DNA_ligase_A_C"/>
    <property type="match status" value="1"/>
</dbReference>
<dbReference type="AlphaFoldDB" id="A0A916WS60"/>
<keyword evidence="10" id="KW-0378">Hydrolase</keyword>
<dbReference type="PROSITE" id="PS50160">
    <property type="entry name" value="DNA_LIGASE_A3"/>
    <property type="match status" value="1"/>
</dbReference>
<evidence type="ECO:0000256" key="18">
    <source>
        <dbReference type="ARBA" id="ARBA00023268"/>
    </source>
</evidence>
<keyword evidence="3 23" id="KW-0436">Ligase</keyword>
<keyword evidence="15" id="KW-0233">DNA recombination</keyword>
<dbReference type="NCBIfam" id="TIGR02777">
    <property type="entry name" value="LigD_PE_dom"/>
    <property type="match status" value="1"/>
</dbReference>
<dbReference type="Gene3D" id="3.90.920.10">
    <property type="entry name" value="DNA primase, PRIM domain"/>
    <property type="match status" value="1"/>
</dbReference>
<dbReference type="Pfam" id="PF01068">
    <property type="entry name" value="DNA_ligase_A_M"/>
    <property type="match status" value="1"/>
</dbReference>
<evidence type="ECO:0000259" key="22">
    <source>
        <dbReference type="PROSITE" id="PS50160"/>
    </source>
</evidence>
<evidence type="ECO:0000256" key="2">
    <source>
        <dbReference type="ARBA" id="ARBA00012727"/>
    </source>
</evidence>
<dbReference type="Proteomes" id="UP000623067">
    <property type="component" value="Unassembled WGS sequence"/>
</dbReference>
<dbReference type="SUPFAM" id="SSF50249">
    <property type="entry name" value="Nucleic acid-binding proteins"/>
    <property type="match status" value="1"/>
</dbReference>
<dbReference type="SUPFAM" id="SSF56091">
    <property type="entry name" value="DNA ligase/mRNA capping enzyme, catalytic domain"/>
    <property type="match status" value="1"/>
</dbReference>
<evidence type="ECO:0000256" key="11">
    <source>
        <dbReference type="ARBA" id="ARBA00022839"/>
    </source>
</evidence>
<dbReference type="NCBIfam" id="TIGR02776">
    <property type="entry name" value="NHEJ_ligase_prk"/>
    <property type="match status" value="1"/>
</dbReference>
<dbReference type="Gene3D" id="3.30.470.30">
    <property type="entry name" value="DNA ligase/mRNA capping enzyme"/>
    <property type="match status" value="1"/>
</dbReference>
<dbReference type="RefSeq" id="WP_188657946.1">
    <property type="nucleotide sequence ID" value="NZ_BMIH01000002.1"/>
</dbReference>
<feature type="compositionally biased region" description="Basic and acidic residues" evidence="21">
    <location>
        <begin position="210"/>
        <end position="223"/>
    </location>
</feature>
<evidence type="ECO:0000256" key="9">
    <source>
        <dbReference type="ARBA" id="ARBA00022763"/>
    </source>
</evidence>
<evidence type="ECO:0000256" key="1">
    <source>
        <dbReference type="ARBA" id="ARBA00001936"/>
    </source>
</evidence>
<keyword evidence="4" id="KW-0808">Transferase</keyword>
<dbReference type="CDD" id="cd07971">
    <property type="entry name" value="OBF_DNA_ligase_LigD"/>
    <property type="match status" value="1"/>
</dbReference>
<dbReference type="InterPro" id="IPR052171">
    <property type="entry name" value="NHEJ_LigD"/>
</dbReference>
<dbReference type="GO" id="GO:0005524">
    <property type="term" value="F:ATP binding"/>
    <property type="evidence" value="ECO:0007669"/>
    <property type="project" value="UniProtKB-KW"/>
</dbReference>
<dbReference type="GO" id="GO:0046872">
    <property type="term" value="F:metal ion binding"/>
    <property type="evidence" value="ECO:0007669"/>
    <property type="project" value="UniProtKB-KW"/>
</dbReference>
<keyword evidence="6" id="KW-0540">Nuclease</keyword>
<comment type="cofactor">
    <cofactor evidence="1">
        <name>Mn(2+)</name>
        <dbReference type="ChEBI" id="CHEBI:29035"/>
    </cofactor>
</comment>
<evidence type="ECO:0000256" key="16">
    <source>
        <dbReference type="ARBA" id="ARBA00023204"/>
    </source>
</evidence>
<keyword evidence="12" id="KW-0067">ATP-binding</keyword>
<dbReference type="NCBIfam" id="TIGR02778">
    <property type="entry name" value="ligD_pol"/>
    <property type="match status" value="1"/>
</dbReference>
<evidence type="ECO:0000256" key="20">
    <source>
        <dbReference type="ARBA" id="ARBA00034003"/>
    </source>
</evidence>
<keyword evidence="7" id="KW-0479">Metal-binding</keyword>
<reference evidence="23" key="2">
    <citation type="submission" date="2020-09" db="EMBL/GenBank/DDBJ databases">
        <authorList>
            <person name="Sun Q."/>
            <person name="Zhou Y."/>
        </authorList>
    </citation>
    <scope>NUCLEOTIDE SEQUENCE</scope>
    <source>
        <strain evidence="23">CGMCC 1.15330</strain>
    </source>
</reference>
<dbReference type="InterPro" id="IPR033651">
    <property type="entry name" value="PaeLigD_Pol-like"/>
</dbReference>
<keyword evidence="9" id="KW-0227">DNA damage</keyword>
<dbReference type="InterPro" id="IPR014144">
    <property type="entry name" value="LigD_PE_domain"/>
</dbReference>
<dbReference type="CDD" id="cd07906">
    <property type="entry name" value="Adenylation_DNA_ligase_LigD_LigC"/>
    <property type="match status" value="1"/>
</dbReference>
<dbReference type="InterPro" id="IPR012310">
    <property type="entry name" value="DNA_ligase_ATP-dep_cent"/>
</dbReference>
<evidence type="ECO:0000256" key="13">
    <source>
        <dbReference type="ARBA" id="ARBA00022932"/>
    </source>
</evidence>
<evidence type="ECO:0000313" key="24">
    <source>
        <dbReference type="Proteomes" id="UP000623067"/>
    </source>
</evidence>
<dbReference type="CDD" id="cd04862">
    <property type="entry name" value="PaeLigD_Pol_like"/>
    <property type="match status" value="1"/>
</dbReference>
<feature type="region of interest" description="Disordered" evidence="21">
    <location>
        <begin position="191"/>
        <end position="236"/>
    </location>
</feature>
<dbReference type="GO" id="GO:0006310">
    <property type="term" value="P:DNA recombination"/>
    <property type="evidence" value="ECO:0007669"/>
    <property type="project" value="UniProtKB-KW"/>
</dbReference>
<keyword evidence="13" id="KW-0239">DNA-directed DNA polymerase</keyword>
<keyword evidence="24" id="KW-1185">Reference proteome</keyword>
<evidence type="ECO:0000256" key="21">
    <source>
        <dbReference type="SAM" id="MobiDB-lite"/>
    </source>
</evidence>
<comment type="catalytic activity">
    <reaction evidence="20">
        <text>ATP + (deoxyribonucleotide)n-3'-hydroxyl + 5'-phospho-(deoxyribonucleotide)m = (deoxyribonucleotide)n+m + AMP + diphosphate.</text>
        <dbReference type="EC" id="6.5.1.1"/>
    </reaction>
</comment>
<evidence type="ECO:0000256" key="12">
    <source>
        <dbReference type="ARBA" id="ARBA00022840"/>
    </source>
</evidence>
<proteinExistence type="predicted"/>
<keyword evidence="17" id="KW-0464">Manganese</keyword>
<evidence type="ECO:0000256" key="10">
    <source>
        <dbReference type="ARBA" id="ARBA00022801"/>
    </source>
</evidence>
<protein>
    <recommendedName>
        <fullName evidence="2">DNA ligase (ATP)</fullName>
        <ecNumber evidence="2">6.5.1.1</ecNumber>
    </recommendedName>
    <alternativeName>
        <fullName evidence="19">NHEJ DNA polymerase</fullName>
    </alternativeName>
</protein>
<dbReference type="GO" id="GO:0003887">
    <property type="term" value="F:DNA-directed DNA polymerase activity"/>
    <property type="evidence" value="ECO:0007669"/>
    <property type="project" value="UniProtKB-KW"/>
</dbReference>
<dbReference type="PANTHER" id="PTHR42705">
    <property type="entry name" value="BIFUNCTIONAL NON-HOMOLOGOUS END JOINING PROTEIN LIGD"/>
    <property type="match status" value="1"/>
</dbReference>
<dbReference type="Gene3D" id="3.30.1490.70">
    <property type="match status" value="1"/>
</dbReference>
<evidence type="ECO:0000256" key="15">
    <source>
        <dbReference type="ARBA" id="ARBA00023172"/>
    </source>
</evidence>
<evidence type="ECO:0000256" key="4">
    <source>
        <dbReference type="ARBA" id="ARBA00022679"/>
    </source>
</evidence>
<dbReference type="GO" id="GO:0003910">
    <property type="term" value="F:DNA ligase (ATP) activity"/>
    <property type="evidence" value="ECO:0007669"/>
    <property type="project" value="UniProtKB-EC"/>
</dbReference>
<dbReference type="InterPro" id="IPR012340">
    <property type="entry name" value="NA-bd_OB-fold"/>
</dbReference>
<organism evidence="23 24">
    <name type="scientific">Sphingomonas metalli</name>
    <dbReference type="NCBI Taxonomy" id="1779358"/>
    <lineage>
        <taxon>Bacteria</taxon>
        <taxon>Pseudomonadati</taxon>
        <taxon>Pseudomonadota</taxon>
        <taxon>Alphaproteobacteria</taxon>
        <taxon>Sphingomonadales</taxon>
        <taxon>Sphingomonadaceae</taxon>
        <taxon>Sphingomonas</taxon>
    </lineage>
</organism>
<dbReference type="InterPro" id="IPR012309">
    <property type="entry name" value="DNA_ligase_ATP-dep_C"/>
</dbReference>
<evidence type="ECO:0000256" key="5">
    <source>
        <dbReference type="ARBA" id="ARBA00022695"/>
    </source>
</evidence>
<dbReference type="Pfam" id="PF21686">
    <property type="entry name" value="LigD_Prim-Pol"/>
    <property type="match status" value="1"/>
</dbReference>
<keyword evidence="14" id="KW-0238">DNA-binding</keyword>
<evidence type="ECO:0000256" key="3">
    <source>
        <dbReference type="ARBA" id="ARBA00022598"/>
    </source>
</evidence>
<dbReference type="EC" id="6.5.1.1" evidence="2"/>
<evidence type="ECO:0000313" key="23">
    <source>
        <dbReference type="EMBL" id="GGB24827.1"/>
    </source>
</evidence>
<dbReference type="GO" id="GO:0004527">
    <property type="term" value="F:exonuclease activity"/>
    <property type="evidence" value="ECO:0007669"/>
    <property type="project" value="UniProtKB-KW"/>
</dbReference>
<dbReference type="GO" id="GO:0003677">
    <property type="term" value="F:DNA binding"/>
    <property type="evidence" value="ECO:0007669"/>
    <property type="project" value="UniProtKB-KW"/>
</dbReference>
<keyword evidence="5" id="KW-0548">Nucleotidyltransferase</keyword>
<dbReference type="InterPro" id="IPR014145">
    <property type="entry name" value="LigD_pol_dom"/>
</dbReference>
<dbReference type="EMBL" id="BMIH01000002">
    <property type="protein sequence ID" value="GGB24827.1"/>
    <property type="molecule type" value="Genomic_DNA"/>
</dbReference>
<evidence type="ECO:0000256" key="17">
    <source>
        <dbReference type="ARBA" id="ARBA00023211"/>
    </source>
</evidence>
<dbReference type="NCBIfam" id="TIGR02779">
    <property type="entry name" value="NHEJ_ligase_lig"/>
    <property type="match status" value="1"/>
</dbReference>
<evidence type="ECO:0000256" key="6">
    <source>
        <dbReference type="ARBA" id="ARBA00022722"/>
    </source>
</evidence>
<gene>
    <name evidence="23" type="ORF">GCM10011380_12970</name>
</gene>
<feature type="domain" description="ATP-dependent DNA ligase family profile" evidence="22">
    <location>
        <begin position="339"/>
        <end position="421"/>
    </location>
</feature>
<comment type="caution">
    <text evidence="23">The sequence shown here is derived from an EMBL/GenBank/DDBJ whole genome shotgun (WGS) entry which is preliminary data.</text>
</comment>
<evidence type="ECO:0000256" key="8">
    <source>
        <dbReference type="ARBA" id="ARBA00022741"/>
    </source>
</evidence>
<evidence type="ECO:0000256" key="7">
    <source>
        <dbReference type="ARBA" id="ARBA00022723"/>
    </source>
</evidence>
<evidence type="ECO:0000256" key="19">
    <source>
        <dbReference type="ARBA" id="ARBA00029943"/>
    </source>
</evidence>
<dbReference type="NCBIfam" id="NF004628">
    <property type="entry name" value="PRK05972.1"/>
    <property type="match status" value="1"/>
</dbReference>
<dbReference type="Pfam" id="PF13298">
    <property type="entry name" value="LigD_N"/>
    <property type="match status" value="1"/>
</dbReference>
<keyword evidence="11" id="KW-0269">Exonuclease</keyword>
<sequence>MPERSDPLALYNAKRDFAKTAEPAGTLAPGKGNSFIVQKHDATRLHWDFRLEIDGVLKSWAVTRGPSLDPDEKRLAVRTEDHPLSYASFEGTIPAGEYGGGTVMLWDRGTWSPIKGKSAKDLEKGHLHFVLDGERMKGEWLLIRLKPRGKEKRENWLLRKIDDAEAGGTDTLVEEGLTSITTGRTMAEIAEGRSSPARGGGPPRDSAGVEGDRPKRTTREKASPTRPSRAATASASNDSLAFRDPALCTLVDTAPTGSNWLHEVKYDGYRALIAVADGRATVYTRKGLDWTDKFPVIAKAAATLPGRLLLDGEIVTLKDGKPDFAALKSAITEGGAMTLFAFDLLEQDGEDLAPLPLTARKTRLRALIGEGSAALRFSEHVEGSGEALFTRMCAEGLEGIVSKRADAPYRSGRTGAWLKAKCIARQEFVILGWQPSTRGRGFASLLLGVRNGDGFAYRGKVGTGFTHDTIDALLPQLERLERKIAPVQAPRAMVRGAHWVTPKLVAEIAYAEVTPDGMLRHASFIGLRGDKPAAEVVDERPDPSPTKPAASAVTISNRDRMIFPESKVTKGDLADYYQHVAGIMLPWTGHRPVSLVRCPQGRSRACFFQKHDAGSFGEAVHQVPIREKDGSTENYLWIDDPDGLVTCVQMGSIEFHGWGARIEAVEKPDRMIFDLDPDEGLGFAETKKAAEHLKEQLAELGLTSFPLLSGGKGVHVVVPLTPQAEWPAVKDFASRFAQALAQAEPERFVATMAKAKRKGRIFIDWLRNQRGATAIMPYSARAREGAPVAAPVSWTELRDLDTAARWSVTDGDALIARAASRALKGWGVADQVLPDL</sequence>